<feature type="domain" description="PAS" evidence="6">
    <location>
        <begin position="83"/>
        <end position="128"/>
    </location>
</feature>
<dbReference type="FunFam" id="3.40.50.300:FF:000006">
    <property type="entry name" value="DNA-binding transcriptional regulator NtrC"/>
    <property type="match status" value="1"/>
</dbReference>
<dbReference type="PROSITE" id="PS50113">
    <property type="entry name" value="PAC"/>
    <property type="match status" value="1"/>
</dbReference>
<name>A0A8B5XZX7_9BACI</name>
<dbReference type="InterPro" id="IPR000700">
    <property type="entry name" value="PAS-assoc_C"/>
</dbReference>
<evidence type="ECO:0000259" key="6">
    <source>
        <dbReference type="PROSITE" id="PS50112"/>
    </source>
</evidence>
<dbReference type="SMART" id="SM00091">
    <property type="entry name" value="PAS"/>
    <property type="match status" value="1"/>
</dbReference>
<dbReference type="AlphaFoldDB" id="A0A8B5XZX7"/>
<dbReference type="EMBL" id="VNKI01000004">
    <property type="protein sequence ID" value="TVX81239.1"/>
    <property type="molecule type" value="Genomic_DNA"/>
</dbReference>
<dbReference type="SUPFAM" id="SSF46689">
    <property type="entry name" value="Homeodomain-like"/>
    <property type="match status" value="1"/>
</dbReference>
<dbReference type="RefSeq" id="WP_144478334.1">
    <property type="nucleotide sequence ID" value="NZ_VNKI01000004.1"/>
</dbReference>
<dbReference type="PROSITE" id="PS00675">
    <property type="entry name" value="SIGMA54_INTERACT_1"/>
    <property type="match status" value="1"/>
</dbReference>
<dbReference type="Pfam" id="PF00158">
    <property type="entry name" value="Sigma54_activat"/>
    <property type="match status" value="1"/>
</dbReference>
<dbReference type="Gene3D" id="1.10.8.60">
    <property type="match status" value="1"/>
</dbReference>
<evidence type="ECO:0000256" key="2">
    <source>
        <dbReference type="ARBA" id="ARBA00022797"/>
    </source>
</evidence>
<dbReference type="CDD" id="cd00130">
    <property type="entry name" value="PAS"/>
    <property type="match status" value="1"/>
</dbReference>
<dbReference type="CDD" id="cd00009">
    <property type="entry name" value="AAA"/>
    <property type="match status" value="1"/>
</dbReference>
<evidence type="ECO:0000259" key="7">
    <source>
        <dbReference type="PROSITE" id="PS50113"/>
    </source>
</evidence>
<dbReference type="Gene3D" id="1.10.10.60">
    <property type="entry name" value="Homeodomain-like"/>
    <property type="match status" value="1"/>
</dbReference>
<gene>
    <name evidence="8" type="ORF">FQP34_09685</name>
</gene>
<reference evidence="8 9" key="1">
    <citation type="submission" date="2019-07" db="EMBL/GenBank/DDBJ databases">
        <title>Genome assembly of Bacillus simplex strain GGC-P6A.</title>
        <authorList>
            <person name="Jennings M.E."/>
            <person name="Barton H.A."/>
        </authorList>
    </citation>
    <scope>NUCLEOTIDE SEQUENCE [LARGE SCALE GENOMIC DNA]</scope>
    <source>
        <strain evidence="8 9">GGC-P6A</strain>
    </source>
</reference>
<dbReference type="InterPro" id="IPR030828">
    <property type="entry name" value="HTH_TyrR"/>
</dbReference>
<dbReference type="Gene3D" id="3.30.450.20">
    <property type="entry name" value="PAS domain"/>
    <property type="match status" value="1"/>
</dbReference>
<dbReference type="GO" id="GO:0005524">
    <property type="term" value="F:ATP binding"/>
    <property type="evidence" value="ECO:0007669"/>
    <property type="project" value="UniProtKB-KW"/>
</dbReference>
<dbReference type="InterPro" id="IPR027417">
    <property type="entry name" value="P-loop_NTPase"/>
</dbReference>
<dbReference type="InterPro" id="IPR003593">
    <property type="entry name" value="AAA+_ATPase"/>
</dbReference>
<evidence type="ECO:0000256" key="3">
    <source>
        <dbReference type="ARBA" id="ARBA00022840"/>
    </source>
</evidence>
<dbReference type="PANTHER" id="PTHR32071:SF57">
    <property type="entry name" value="C4-DICARBOXYLATE TRANSPORT TRANSCRIPTIONAL REGULATORY PROTEIN DCTD"/>
    <property type="match status" value="1"/>
</dbReference>
<dbReference type="SUPFAM" id="SSF52540">
    <property type="entry name" value="P-loop containing nucleoside triphosphate hydrolases"/>
    <property type="match status" value="1"/>
</dbReference>
<comment type="caution">
    <text evidence="8">The sequence shown here is derived from an EMBL/GenBank/DDBJ whole genome shotgun (WGS) entry which is preliminary data.</text>
</comment>
<evidence type="ECO:0000259" key="5">
    <source>
        <dbReference type="PROSITE" id="PS50045"/>
    </source>
</evidence>
<dbReference type="PROSITE" id="PS50112">
    <property type="entry name" value="PAS"/>
    <property type="match status" value="1"/>
</dbReference>
<dbReference type="GO" id="GO:0006355">
    <property type="term" value="P:regulation of DNA-templated transcription"/>
    <property type="evidence" value="ECO:0007669"/>
    <property type="project" value="InterPro"/>
</dbReference>
<dbReference type="InterPro" id="IPR025662">
    <property type="entry name" value="Sigma_54_int_dom_ATP-bd_1"/>
</dbReference>
<keyword evidence="2" id="KW-0058">Aromatic hydrocarbons catabolism</keyword>
<dbReference type="InterPro" id="IPR035965">
    <property type="entry name" value="PAS-like_dom_sf"/>
</dbReference>
<evidence type="ECO:0000313" key="9">
    <source>
        <dbReference type="Proteomes" id="UP000317770"/>
    </source>
</evidence>
<dbReference type="SUPFAM" id="SSF55785">
    <property type="entry name" value="PYP-like sensor domain (PAS domain)"/>
    <property type="match status" value="1"/>
</dbReference>
<dbReference type="PROSITE" id="PS50045">
    <property type="entry name" value="SIGMA54_INTERACT_4"/>
    <property type="match status" value="1"/>
</dbReference>
<keyword evidence="1" id="KW-0547">Nucleotide-binding</keyword>
<accession>A0A8B5XZX7</accession>
<dbReference type="Pfam" id="PF13426">
    <property type="entry name" value="PAS_9"/>
    <property type="match status" value="1"/>
</dbReference>
<dbReference type="InterPro" id="IPR009057">
    <property type="entry name" value="Homeodomain-like_sf"/>
</dbReference>
<keyword evidence="3" id="KW-0067">ATP-binding</keyword>
<dbReference type="Pfam" id="PF25601">
    <property type="entry name" value="AAA_lid_14"/>
    <property type="match status" value="1"/>
</dbReference>
<proteinExistence type="predicted"/>
<dbReference type="InterPro" id="IPR002078">
    <property type="entry name" value="Sigma_54_int"/>
</dbReference>
<dbReference type="InterPro" id="IPR058031">
    <property type="entry name" value="AAA_lid_NorR"/>
</dbReference>
<dbReference type="Pfam" id="PF18024">
    <property type="entry name" value="HTH_50"/>
    <property type="match status" value="1"/>
</dbReference>
<evidence type="ECO:0000313" key="8">
    <source>
        <dbReference type="EMBL" id="TVX81239.1"/>
    </source>
</evidence>
<dbReference type="NCBIfam" id="TIGR00229">
    <property type="entry name" value="sensory_box"/>
    <property type="match status" value="1"/>
</dbReference>
<dbReference type="GO" id="GO:0003677">
    <property type="term" value="F:DNA binding"/>
    <property type="evidence" value="ECO:0007669"/>
    <property type="project" value="UniProtKB-KW"/>
</dbReference>
<evidence type="ECO:0000256" key="1">
    <source>
        <dbReference type="ARBA" id="ARBA00022741"/>
    </source>
</evidence>
<sequence>MKKFYSDMTVEEAISSFPIGSNEVEVLDDSEDFIGFLTIEALSAAVQQSDLTKPISHFITVNAPLQNLRNYSIPYAQFQAFFESDLCRVVFNALYDGVYITDGEGTTLYINQAYQRITGIREEEIIGKPMSYLIEQGMISVSASLDSIRTKNQVTLTQRIRNGRKIIVSATPILSPQNEVIFVINSVRDITELIRMKYTIDSQKLSFQPISQLLPGSEQVNLQEIIIGPSTTPLFKLADKVAKTEAKILLQGETGVGKSLIAKYIHAKSSRKEKIFLELNCGAIPANLVESELFGYEPGAFTGSLKNGKMGIFEKVNGGTLFLDEIGDLPLELQVKLLKVVEENKFMRVGSTEMKEVDVRLITATHRDLASLVQEGSFREDLYYRLNIVSFEVPPLRQRKEETIPLLEMYLKKFNEKYNEKKKMTPECYEWLTNYSWPGNIRELASLAERLVVTTYDDTIDLPNLPSFIQPVLSKKPTTHSLKEAVSELERSLILNAMKKYGTTRAAAISLDISQSALVQKMKKFHIRLENESN</sequence>
<dbReference type="InterPro" id="IPR000014">
    <property type="entry name" value="PAS"/>
</dbReference>
<evidence type="ECO:0000256" key="4">
    <source>
        <dbReference type="ARBA" id="ARBA00029500"/>
    </source>
</evidence>
<dbReference type="Gene3D" id="3.40.50.300">
    <property type="entry name" value="P-loop containing nucleotide triphosphate hydrolases"/>
    <property type="match status" value="1"/>
</dbReference>
<dbReference type="PANTHER" id="PTHR32071">
    <property type="entry name" value="TRANSCRIPTIONAL REGULATORY PROTEIN"/>
    <property type="match status" value="1"/>
</dbReference>
<dbReference type="Proteomes" id="UP000317770">
    <property type="component" value="Unassembled WGS sequence"/>
</dbReference>
<protein>
    <recommendedName>
        <fullName evidence="4">HTH-type transcriptional regulatory protein TyrR</fullName>
    </recommendedName>
</protein>
<organism evidence="8 9">
    <name type="scientific">Peribacillus simplex</name>
    <dbReference type="NCBI Taxonomy" id="1478"/>
    <lineage>
        <taxon>Bacteria</taxon>
        <taxon>Bacillati</taxon>
        <taxon>Bacillota</taxon>
        <taxon>Bacilli</taxon>
        <taxon>Bacillales</taxon>
        <taxon>Bacillaceae</taxon>
        <taxon>Peribacillus</taxon>
    </lineage>
</organism>
<feature type="domain" description="Sigma-54 factor interaction" evidence="5">
    <location>
        <begin position="229"/>
        <end position="453"/>
    </location>
</feature>
<feature type="domain" description="PAC" evidence="7">
    <location>
        <begin position="150"/>
        <end position="202"/>
    </location>
</feature>
<dbReference type="SMART" id="SM00382">
    <property type="entry name" value="AAA"/>
    <property type="match status" value="1"/>
</dbReference>